<reference evidence="2" key="1">
    <citation type="journal article" date="2023" name="G3 (Bethesda)">
        <title>A reference genome for the long-term kleptoplast-retaining sea slug Elysia crispata morphotype clarki.</title>
        <authorList>
            <person name="Eastman K.E."/>
            <person name="Pendleton A.L."/>
            <person name="Shaikh M.A."/>
            <person name="Suttiyut T."/>
            <person name="Ogas R."/>
            <person name="Tomko P."/>
            <person name="Gavelis G."/>
            <person name="Widhalm J.R."/>
            <person name="Wisecaver J.H."/>
        </authorList>
    </citation>
    <scope>NUCLEOTIDE SEQUENCE</scope>
    <source>
        <strain evidence="2">ECLA1</strain>
    </source>
</reference>
<dbReference type="EMBL" id="JAWDGP010001023">
    <property type="protein sequence ID" value="KAK3795652.1"/>
    <property type="molecule type" value="Genomic_DNA"/>
</dbReference>
<protein>
    <submittedName>
        <fullName evidence="2">Uncharacterized protein</fullName>
    </submittedName>
</protein>
<organism evidence="2 3">
    <name type="scientific">Elysia crispata</name>
    <name type="common">lettuce slug</name>
    <dbReference type="NCBI Taxonomy" id="231223"/>
    <lineage>
        <taxon>Eukaryota</taxon>
        <taxon>Metazoa</taxon>
        <taxon>Spiralia</taxon>
        <taxon>Lophotrochozoa</taxon>
        <taxon>Mollusca</taxon>
        <taxon>Gastropoda</taxon>
        <taxon>Heterobranchia</taxon>
        <taxon>Euthyneura</taxon>
        <taxon>Panpulmonata</taxon>
        <taxon>Sacoglossa</taxon>
        <taxon>Placobranchoidea</taxon>
        <taxon>Plakobranchidae</taxon>
        <taxon>Elysia</taxon>
    </lineage>
</organism>
<name>A0AAE1AXE6_9GAST</name>
<comment type="caution">
    <text evidence="2">The sequence shown here is derived from an EMBL/GenBank/DDBJ whole genome shotgun (WGS) entry which is preliminary data.</text>
</comment>
<feature type="compositionally biased region" description="Basic and acidic residues" evidence="1">
    <location>
        <begin position="183"/>
        <end position="194"/>
    </location>
</feature>
<gene>
    <name evidence="2" type="ORF">RRG08_025703</name>
</gene>
<feature type="region of interest" description="Disordered" evidence="1">
    <location>
        <begin position="183"/>
        <end position="224"/>
    </location>
</feature>
<proteinExistence type="predicted"/>
<accession>A0AAE1AXE6</accession>
<dbReference type="Proteomes" id="UP001283361">
    <property type="component" value="Unassembled WGS sequence"/>
</dbReference>
<dbReference type="AlphaFoldDB" id="A0AAE1AXE6"/>
<feature type="region of interest" description="Disordered" evidence="1">
    <location>
        <begin position="238"/>
        <end position="278"/>
    </location>
</feature>
<feature type="region of interest" description="Disordered" evidence="1">
    <location>
        <begin position="148"/>
        <end position="170"/>
    </location>
</feature>
<keyword evidence="3" id="KW-1185">Reference proteome</keyword>
<evidence type="ECO:0000313" key="2">
    <source>
        <dbReference type="EMBL" id="KAK3795652.1"/>
    </source>
</evidence>
<evidence type="ECO:0000256" key="1">
    <source>
        <dbReference type="SAM" id="MobiDB-lite"/>
    </source>
</evidence>
<sequence>MVVVVKGTWLYIPTNWLRLETRYKHVAVSRLFTQFYRVLPSPSASRAAMQTSLYPTIRTHWAADQRQKGGKDIITQHWAADQRQKGGKDIITQHWAADQRQKGGKDIITQHWAADQRQKGGKDIITQHWAADQRQKGGKDIITQHWAADQRQKGGRRISSHSTGQQITDRKVEKDIITQHWAADHRQKGGEGYHHTALGSRSATERGERISSHSTGQQISDRKGGEDIITQHWAADHRQKGGEGYHHTALGSRSATERGERISSHSTGQQISDRKGGK</sequence>
<evidence type="ECO:0000313" key="3">
    <source>
        <dbReference type="Proteomes" id="UP001283361"/>
    </source>
</evidence>